<dbReference type="InterPro" id="IPR014883">
    <property type="entry name" value="VRR_NUC"/>
</dbReference>
<dbReference type="GO" id="GO:0016788">
    <property type="term" value="F:hydrolase activity, acting on ester bonds"/>
    <property type="evidence" value="ECO:0007669"/>
    <property type="project" value="InterPro"/>
</dbReference>
<keyword evidence="3" id="KW-0378">Hydrolase</keyword>
<comment type="cofactor">
    <cofactor evidence="1">
        <name>Mg(2+)</name>
        <dbReference type="ChEBI" id="CHEBI:18420"/>
    </cofactor>
</comment>
<feature type="domain" description="VRR-NUC" evidence="4">
    <location>
        <begin position="1"/>
        <end position="80"/>
    </location>
</feature>
<name>A0A9P1T3G9_LISMN</name>
<dbReference type="Gene3D" id="3.40.1350.10">
    <property type="match status" value="1"/>
</dbReference>
<dbReference type="GO" id="GO:0003676">
    <property type="term" value="F:nucleic acid binding"/>
    <property type="evidence" value="ECO:0007669"/>
    <property type="project" value="InterPro"/>
</dbReference>
<dbReference type="GO" id="GO:0004518">
    <property type="term" value="F:nuclease activity"/>
    <property type="evidence" value="ECO:0007669"/>
    <property type="project" value="UniProtKB-KW"/>
</dbReference>
<evidence type="ECO:0000256" key="2">
    <source>
        <dbReference type="ARBA" id="ARBA00022722"/>
    </source>
</evidence>
<gene>
    <name evidence="5" type="ORF">ARY78_07355</name>
</gene>
<proteinExistence type="predicted"/>
<dbReference type="EMBL" id="AAAIXK010000003">
    <property type="protein sequence ID" value="EAC5550240.1"/>
    <property type="molecule type" value="Genomic_DNA"/>
</dbReference>
<evidence type="ECO:0000313" key="5">
    <source>
        <dbReference type="EMBL" id="EAC5550240.1"/>
    </source>
</evidence>
<evidence type="ECO:0000256" key="3">
    <source>
        <dbReference type="ARBA" id="ARBA00022801"/>
    </source>
</evidence>
<dbReference type="Pfam" id="PF08774">
    <property type="entry name" value="VRR_NUC"/>
    <property type="match status" value="1"/>
</dbReference>
<dbReference type="AlphaFoldDB" id="A0A9P1T3G9"/>
<evidence type="ECO:0000256" key="1">
    <source>
        <dbReference type="ARBA" id="ARBA00001946"/>
    </source>
</evidence>
<comment type="caution">
    <text evidence="5">The sequence shown here is derived from an EMBL/GenBank/DDBJ whole genome shotgun (WGS) entry which is preliminary data.</text>
</comment>
<protein>
    <submittedName>
        <fullName evidence="5">VRR-NUC domain-containing protein</fullName>
    </submittedName>
</protein>
<reference evidence="5 6" key="1">
    <citation type="submission" date="2018-06" db="EMBL/GenBank/DDBJ databases">
        <authorList>
            <consortium name="GenomeTrakr: Next Generation Sequencing Network for Food Pathogen Tracability"/>
        </authorList>
    </citation>
    <scope>NUCLEOTIDE SEQUENCE [LARGE SCALE GENOMIC DNA]</scope>
    <source>
        <strain evidence="5 6">FDA00007096</strain>
    </source>
</reference>
<keyword evidence="2" id="KW-0540">Nuclease</keyword>
<accession>A0A9P1T3G9</accession>
<dbReference type="Proteomes" id="UP000365297">
    <property type="component" value="Unassembled WGS sequence"/>
</dbReference>
<sequence>MKENDIENYLIREVKKRKGVCLKWVSPGNSGVPDRIVMNQKADFFIELKKPGEEPSPLQKFWIRKLTDLNKLVFVIDSKEGVDVFIRDVFSR</sequence>
<organism evidence="5 6">
    <name type="scientific">Listeria monocytogenes</name>
    <dbReference type="NCBI Taxonomy" id="1639"/>
    <lineage>
        <taxon>Bacteria</taxon>
        <taxon>Bacillati</taxon>
        <taxon>Bacillota</taxon>
        <taxon>Bacilli</taxon>
        <taxon>Bacillales</taxon>
        <taxon>Listeriaceae</taxon>
        <taxon>Listeria</taxon>
    </lineage>
</organism>
<evidence type="ECO:0000259" key="4">
    <source>
        <dbReference type="SMART" id="SM00990"/>
    </source>
</evidence>
<dbReference type="SMART" id="SM00990">
    <property type="entry name" value="VRR_NUC"/>
    <property type="match status" value="1"/>
</dbReference>
<dbReference type="InterPro" id="IPR011856">
    <property type="entry name" value="tRNA_endonuc-like_dom_sf"/>
</dbReference>
<evidence type="ECO:0000313" key="6">
    <source>
        <dbReference type="Proteomes" id="UP000365297"/>
    </source>
</evidence>